<sequence>MPRFEVLAYFLSVFLIVNTLTRAVLLVYEGDMSNLALAHLLEIFGAGLIYDLAAAAWFLIPLALLAAIIPDTRVGRRVHAVAASLGCLALLAAILFTAVAEFLFWNEFSSRFNFIAVDYLVYTREVLGNIEESYHVNLILSCIAIATVLIAWPLRRRFWSTASAAAGNWKQRTGMFLAILLLPAASYFLVNDTFKTHQASASASQLAGNGDYELFRAFRDNKLDYRRFYKVLPEAQAKQIMRTAFTKGAASAHFLPDARNPLARSIIAAGPERRLNVVLVSMESMGADYLASFGGQEGLTPNLDRLAREGMMFTQTYATGLRTVRGLEALTLSMPPTPGHAVVMRKNNKGFQTLGQVFREHGYDSLYLYGGYSYFDNMKDFFGGNGYAVIDRMDMPDDQISHETIWGVADEDLFRKTLQVLDARTADGRKVFAHVMTTSNHRPYTYPEGRIDIPSGSGRAGAVKYADWAIGQFVEQAARHAWFKDTIFVFVADHTSHGRGRTDLPPEAFHIPLIIWSPANIHPQRIDTLASQIDVGPTLLSLLHFSYTSQFFGQDILAQGRNNPRALMANYQTVGLLESGMVVELSPRRQVRVLDAINGKPRMQDPQAGRLVDEAIGYYQVASGILRNGGLLGTDN</sequence>
<keyword evidence="12" id="KW-1185">Reference proteome</keyword>
<feature type="transmembrane region" description="Helical" evidence="9">
    <location>
        <begin position="173"/>
        <end position="190"/>
    </location>
</feature>
<dbReference type="PANTHER" id="PTHR47371:SF3">
    <property type="entry name" value="PHOSPHOGLYCEROL TRANSFERASE I"/>
    <property type="match status" value="1"/>
</dbReference>
<evidence type="ECO:0000313" key="12">
    <source>
        <dbReference type="Proteomes" id="UP000580517"/>
    </source>
</evidence>
<dbReference type="InterPro" id="IPR012160">
    <property type="entry name" value="LtaS-like"/>
</dbReference>
<feature type="domain" description="Sulfatase N-terminal" evidence="10">
    <location>
        <begin position="276"/>
        <end position="544"/>
    </location>
</feature>
<dbReference type="PANTHER" id="PTHR47371">
    <property type="entry name" value="LIPOTEICHOIC ACID SYNTHASE"/>
    <property type="match status" value="1"/>
</dbReference>
<evidence type="ECO:0000256" key="2">
    <source>
        <dbReference type="ARBA" id="ARBA00022475"/>
    </source>
</evidence>
<keyword evidence="7" id="KW-0464">Manganese</keyword>
<evidence type="ECO:0000256" key="9">
    <source>
        <dbReference type="SAM" id="Phobius"/>
    </source>
</evidence>
<dbReference type="Pfam" id="PF00884">
    <property type="entry name" value="Sulfatase"/>
    <property type="match status" value="1"/>
</dbReference>
<evidence type="ECO:0000256" key="6">
    <source>
        <dbReference type="PIRSR" id="PIRSR005091-1"/>
    </source>
</evidence>
<keyword evidence="7" id="KW-0479">Metal-binding</keyword>
<feature type="active site" evidence="6">
    <location>
        <position position="323"/>
    </location>
</feature>
<keyword evidence="4 9" id="KW-1133">Transmembrane helix</keyword>
<organism evidence="11 12">
    <name type="scientific">Allopusillimonas soli</name>
    <dbReference type="NCBI Taxonomy" id="659016"/>
    <lineage>
        <taxon>Bacteria</taxon>
        <taxon>Pseudomonadati</taxon>
        <taxon>Pseudomonadota</taxon>
        <taxon>Betaproteobacteria</taxon>
        <taxon>Burkholderiales</taxon>
        <taxon>Alcaligenaceae</taxon>
        <taxon>Allopusillimonas</taxon>
    </lineage>
</organism>
<proteinExistence type="predicted"/>
<feature type="transmembrane region" description="Helical" evidence="9">
    <location>
        <begin position="7"/>
        <end position="28"/>
    </location>
</feature>
<feature type="transmembrane region" description="Helical" evidence="9">
    <location>
        <begin position="81"/>
        <end position="105"/>
    </location>
</feature>
<evidence type="ECO:0000259" key="10">
    <source>
        <dbReference type="Pfam" id="PF00884"/>
    </source>
</evidence>
<keyword evidence="2" id="KW-1003">Cell membrane</keyword>
<evidence type="ECO:0000256" key="1">
    <source>
        <dbReference type="ARBA" id="ARBA00004651"/>
    </source>
</evidence>
<feature type="binding site" evidence="8">
    <location>
        <position position="493"/>
    </location>
    <ligand>
        <name>Mn(2+)</name>
        <dbReference type="ChEBI" id="CHEBI:29035"/>
    </ligand>
</feature>
<dbReference type="GO" id="GO:0016740">
    <property type="term" value="F:transferase activity"/>
    <property type="evidence" value="ECO:0007669"/>
    <property type="project" value="UniProtKB-KW"/>
</dbReference>
<evidence type="ECO:0000256" key="3">
    <source>
        <dbReference type="ARBA" id="ARBA00022692"/>
    </source>
</evidence>
<feature type="transmembrane region" description="Helical" evidence="9">
    <location>
        <begin position="134"/>
        <end position="152"/>
    </location>
</feature>
<reference evidence="11 12" key="1">
    <citation type="submission" date="2020-07" db="EMBL/GenBank/DDBJ databases">
        <title>Taxonomic revisions and descriptions of new bacterial species based on genomic comparisons in the high-G+C-content subgroup of the family Alcaligenaceae.</title>
        <authorList>
            <person name="Szabo A."/>
            <person name="Felfoldi T."/>
        </authorList>
    </citation>
    <scope>NUCLEOTIDE SEQUENCE [LARGE SCALE GENOMIC DNA]</scope>
    <source>
        <strain evidence="11 12">DSM 25264</strain>
    </source>
</reference>
<evidence type="ECO:0000256" key="7">
    <source>
        <dbReference type="PIRSR" id="PIRSR005091-2"/>
    </source>
</evidence>
<keyword evidence="5 9" id="KW-0472">Membrane</keyword>
<gene>
    <name evidence="11" type="ORF">H0A68_00545</name>
</gene>
<dbReference type="OrthoDB" id="9760224at2"/>
<comment type="subcellular location">
    <subcellularLocation>
        <location evidence="1">Cell membrane</location>
        <topology evidence="1">Multi-pass membrane protein</topology>
    </subcellularLocation>
</comment>
<feature type="binding site" evidence="8">
    <location>
        <position position="323"/>
    </location>
    <ligand>
        <name>Mn(2+)</name>
        <dbReference type="ChEBI" id="CHEBI:29035"/>
    </ligand>
</feature>
<dbReference type="EMBL" id="JACCEW010000001">
    <property type="protein sequence ID" value="NYT35347.1"/>
    <property type="molecule type" value="Genomic_DNA"/>
</dbReference>
<feature type="binding site" evidence="8">
    <location>
        <position position="494"/>
    </location>
    <ligand>
        <name>Mn(2+)</name>
        <dbReference type="ChEBI" id="CHEBI:29035"/>
    </ligand>
</feature>
<dbReference type="InterPro" id="IPR000917">
    <property type="entry name" value="Sulfatase_N"/>
</dbReference>
<evidence type="ECO:0000256" key="5">
    <source>
        <dbReference type="ARBA" id="ARBA00023136"/>
    </source>
</evidence>
<comment type="caution">
    <text evidence="11">The sequence shown here is derived from an EMBL/GenBank/DDBJ whole genome shotgun (WGS) entry which is preliminary data.</text>
</comment>
<name>A0A853F5V7_9BURK</name>
<dbReference type="Proteomes" id="UP000580517">
    <property type="component" value="Unassembled WGS sequence"/>
</dbReference>
<dbReference type="CDD" id="cd16015">
    <property type="entry name" value="LTA_synthase"/>
    <property type="match status" value="1"/>
</dbReference>
<keyword evidence="11" id="KW-0378">Hydrolase</keyword>
<dbReference type="PIRSF" id="PIRSF005091">
    <property type="entry name" value="Mmb_sulf_HI1246"/>
    <property type="match status" value="1"/>
</dbReference>
<dbReference type="Gene3D" id="3.30.1120.80">
    <property type="match status" value="1"/>
</dbReference>
<dbReference type="InterPro" id="IPR017850">
    <property type="entry name" value="Alkaline_phosphatase_core_sf"/>
</dbReference>
<accession>A0A853F5V7</accession>
<dbReference type="GO" id="GO:0046872">
    <property type="term" value="F:metal ion binding"/>
    <property type="evidence" value="ECO:0007669"/>
    <property type="project" value="UniProtKB-KW"/>
</dbReference>
<dbReference type="GO" id="GO:0016787">
    <property type="term" value="F:hydrolase activity"/>
    <property type="evidence" value="ECO:0007669"/>
    <property type="project" value="UniProtKB-KW"/>
</dbReference>
<feature type="binding site" evidence="8">
    <location>
        <position position="283"/>
    </location>
    <ligand>
        <name>Mn(2+)</name>
        <dbReference type="ChEBI" id="CHEBI:29035"/>
    </ligand>
</feature>
<dbReference type="AlphaFoldDB" id="A0A853F5V7"/>
<feature type="binding site" evidence="7">
    <location>
        <position position="441"/>
    </location>
    <ligand>
        <name>substrate</name>
    </ligand>
</feature>
<evidence type="ECO:0000256" key="4">
    <source>
        <dbReference type="ARBA" id="ARBA00022989"/>
    </source>
</evidence>
<dbReference type="GO" id="GO:0005886">
    <property type="term" value="C:plasma membrane"/>
    <property type="evidence" value="ECO:0007669"/>
    <property type="project" value="UniProtKB-SubCell"/>
</dbReference>
<protein>
    <submittedName>
        <fullName evidence="11">Sulfatase-like hydrolase/transferase</fullName>
    </submittedName>
</protein>
<keyword evidence="11" id="KW-0808">Transferase</keyword>
<dbReference type="SUPFAM" id="SSF53649">
    <property type="entry name" value="Alkaline phosphatase-like"/>
    <property type="match status" value="1"/>
</dbReference>
<feature type="transmembrane region" description="Helical" evidence="9">
    <location>
        <begin position="48"/>
        <end position="69"/>
    </location>
</feature>
<evidence type="ECO:0000256" key="8">
    <source>
        <dbReference type="PIRSR" id="PIRSR005091-3"/>
    </source>
</evidence>
<keyword evidence="3 9" id="KW-0812">Transmembrane</keyword>
<dbReference type="Gene3D" id="3.40.720.10">
    <property type="entry name" value="Alkaline Phosphatase, subunit A"/>
    <property type="match status" value="1"/>
</dbReference>
<dbReference type="InterPro" id="IPR050448">
    <property type="entry name" value="OpgB/LTA_synthase_biosynth"/>
</dbReference>
<evidence type="ECO:0000313" key="11">
    <source>
        <dbReference type="EMBL" id="NYT35347.1"/>
    </source>
</evidence>